<dbReference type="Gene3D" id="1.10.760.10">
    <property type="entry name" value="Cytochrome c-like domain"/>
    <property type="match status" value="1"/>
</dbReference>
<evidence type="ECO:0000256" key="4">
    <source>
        <dbReference type="PROSITE-ProRule" id="PRU00433"/>
    </source>
</evidence>
<feature type="domain" description="Cytochrome c" evidence="5">
    <location>
        <begin position="64"/>
        <end position="163"/>
    </location>
</feature>
<name>Q399J8_BURL3</name>
<dbReference type="Pfam" id="PF00034">
    <property type="entry name" value="Cytochrom_C"/>
    <property type="match status" value="1"/>
</dbReference>
<keyword evidence="1 4" id="KW-0349">Heme</keyword>
<keyword evidence="2 4" id="KW-0479">Metal-binding</keyword>
<gene>
    <name evidence="6" type="ordered locus">Bcep18194_B0749</name>
</gene>
<dbReference type="GO" id="GO:0009055">
    <property type="term" value="F:electron transfer activity"/>
    <property type="evidence" value="ECO:0007669"/>
    <property type="project" value="InterPro"/>
</dbReference>
<keyword evidence="7" id="KW-1185">Reference proteome</keyword>
<organism evidence="6 7">
    <name type="scientific">Burkholderia lata (strain ATCC 17760 / DSM 23089 / LMG 22485 / NCIMB 9086 / R18194 / 383)</name>
    <dbReference type="NCBI Taxonomy" id="482957"/>
    <lineage>
        <taxon>Bacteria</taxon>
        <taxon>Pseudomonadati</taxon>
        <taxon>Pseudomonadota</taxon>
        <taxon>Betaproteobacteria</taxon>
        <taxon>Burkholderiales</taxon>
        <taxon>Burkholderiaceae</taxon>
        <taxon>Burkholderia</taxon>
        <taxon>Burkholderia cepacia complex</taxon>
    </lineage>
</organism>
<evidence type="ECO:0000256" key="3">
    <source>
        <dbReference type="ARBA" id="ARBA00023004"/>
    </source>
</evidence>
<dbReference type="AlphaFoldDB" id="Q399J8"/>
<dbReference type="PATRIC" id="fig|482957.22.peg.4368"/>
<sequence>MGVPALAQWRQVNIDALNGELAIRQPPPPQRHVAVHTTKTRKMKIFAVASLGIALLAQTSPAVADSDNGKKIFLARCAMCHGADARGTGPLANKSNPPTPDLTTPAFKKRLNDYPGVIVSSVILRPNGDLIPKTLRENGVKLPPHAWTVKDFRDLNQYMSGLIFKN</sequence>
<dbReference type="PROSITE" id="PS51007">
    <property type="entry name" value="CYTC"/>
    <property type="match status" value="1"/>
</dbReference>
<reference evidence="6" key="1">
    <citation type="submission" date="2005-10" db="EMBL/GenBank/DDBJ databases">
        <title>Complete sequence of chromosome 2 of Burkholderia sp. 383.</title>
        <authorList>
            <consortium name="US DOE Joint Genome Institute"/>
            <person name="Copeland A."/>
            <person name="Lucas S."/>
            <person name="Lapidus A."/>
            <person name="Barry K."/>
            <person name="Detter J.C."/>
            <person name="Glavina T."/>
            <person name="Hammon N."/>
            <person name="Israni S."/>
            <person name="Pitluck S."/>
            <person name="Chain P."/>
            <person name="Malfatti S."/>
            <person name="Shin M."/>
            <person name="Vergez L."/>
            <person name="Schmutz J."/>
            <person name="Larimer F."/>
            <person name="Land M."/>
            <person name="Kyrpides N."/>
            <person name="Lykidis A."/>
            <person name="Richardson P."/>
        </authorList>
    </citation>
    <scope>NUCLEOTIDE SEQUENCE [LARGE SCALE GENOMIC DNA]</scope>
    <source>
        <strain evidence="6">383</strain>
    </source>
</reference>
<evidence type="ECO:0000256" key="2">
    <source>
        <dbReference type="ARBA" id="ARBA00022723"/>
    </source>
</evidence>
<dbReference type="EMBL" id="CP000152">
    <property type="protein sequence ID" value="ABB10863.1"/>
    <property type="molecule type" value="Genomic_DNA"/>
</dbReference>
<dbReference type="KEGG" id="bur:Bcep18194_B0749"/>
<dbReference type="InterPro" id="IPR009056">
    <property type="entry name" value="Cyt_c-like_dom"/>
</dbReference>
<accession>Q399J8</accession>
<evidence type="ECO:0000256" key="1">
    <source>
        <dbReference type="ARBA" id="ARBA00022617"/>
    </source>
</evidence>
<evidence type="ECO:0000313" key="6">
    <source>
        <dbReference type="EMBL" id="ABB10863.1"/>
    </source>
</evidence>
<dbReference type="SUPFAM" id="SSF46626">
    <property type="entry name" value="Cytochrome c"/>
    <property type="match status" value="1"/>
</dbReference>
<evidence type="ECO:0000259" key="5">
    <source>
        <dbReference type="PROSITE" id="PS51007"/>
    </source>
</evidence>
<dbReference type="Proteomes" id="UP000002705">
    <property type="component" value="Chromosome 2"/>
</dbReference>
<dbReference type="GO" id="GO:0020037">
    <property type="term" value="F:heme binding"/>
    <property type="evidence" value="ECO:0007669"/>
    <property type="project" value="InterPro"/>
</dbReference>
<proteinExistence type="predicted"/>
<dbReference type="GO" id="GO:0046872">
    <property type="term" value="F:metal ion binding"/>
    <property type="evidence" value="ECO:0007669"/>
    <property type="project" value="UniProtKB-KW"/>
</dbReference>
<evidence type="ECO:0000313" key="7">
    <source>
        <dbReference type="Proteomes" id="UP000002705"/>
    </source>
</evidence>
<dbReference type="HOGENOM" id="CLU_136058_0_0_4"/>
<keyword evidence="3 4" id="KW-0408">Iron</keyword>
<dbReference type="InterPro" id="IPR036909">
    <property type="entry name" value="Cyt_c-like_dom_sf"/>
</dbReference>
<protein>
    <recommendedName>
        <fullName evidence="5">Cytochrome c domain-containing protein</fullName>
    </recommendedName>
</protein>